<dbReference type="Gene3D" id="3.30.30.80">
    <property type="entry name" value="probable RNA-binding protein from clostridium symbiosum atcc 14940"/>
    <property type="match status" value="1"/>
</dbReference>
<sequence length="654" mass="71870">MVSIEKIREEMQKRLSIDSELHHVEVNASTIDEALADASVQLDMKTSCLEYEVVERGSNGFLGIGKKPWKLRIYQNPESIMKAKAASEDDLFASGTSGEADRDESRDGLFYVRRFGTSIMLKVLLPVGKGRPIDEKDVLALVQRADTEFFDQKKIEKFLKKGTDEKYEEIGLYKHISASDASISVDISKDEMHGTIVVDPPAMSGADVSAEQIEAALKAQGIVAGINMDRINEFVDNPIYSSPFEVASAILPEDGKDSYLSYNFEIDQSKLKARESAEGKVDFKELNRIQNVVKGQVLATKVLATRGHGGKTLFGRYLEAKNGKDIPVQLGQNVDFEKDGVTIVAKEDGQVLLVNGKITVEPILNLDAVNIKSGNVNFLGTVIIRGNVEDGFSVKASGDIDIGGTVGKSVIEADGNIIIHQGVFGKNEGHIKCGKSLWVKFVQEMKIDVEENLVATDSLMNCDVSAMKNIVVYGKKAQITGGNLFATEEICARTVGSAGGGTTTTLTVGVDPRAKKKLDELLESQSVLVKELENLDLDIATLENQKKIRRSLPKDKEANLQKLVTRKHEIIGESKSMSKEIESLQEHLRELKAAGRVKVEGITYPGTKIYVRDVLDEIHTEVKNCTFYYEASFAKRAKYEPPVLDVSKGPEGYN</sequence>
<evidence type="ECO:0000313" key="3">
    <source>
        <dbReference type="EMBL" id="SJZ62166.1"/>
    </source>
</evidence>
<dbReference type="OrthoDB" id="9816426at2"/>
<dbReference type="Proteomes" id="UP000190423">
    <property type="component" value="Unassembled WGS sequence"/>
</dbReference>
<dbReference type="EMBL" id="FUWG01000014">
    <property type="protein sequence ID" value="SJZ62166.1"/>
    <property type="molecule type" value="Genomic_DNA"/>
</dbReference>
<dbReference type="Pfam" id="PF20250">
    <property type="entry name" value="FapA_N"/>
    <property type="match status" value="1"/>
</dbReference>
<name>A0A1T4M5P0_TREPO</name>
<gene>
    <name evidence="3" type="ORF">SAMN02745149_01848</name>
</gene>
<dbReference type="InterPro" id="IPR038247">
    <property type="entry name" value="Jag_N_dom_sf"/>
</dbReference>
<dbReference type="Pfam" id="PF14804">
    <property type="entry name" value="Jag_N"/>
    <property type="match status" value="1"/>
</dbReference>
<dbReference type="InterPro" id="IPR046865">
    <property type="entry name" value="FapA_b_solenoid"/>
</dbReference>
<dbReference type="SMART" id="SM01245">
    <property type="entry name" value="Jag_N"/>
    <property type="match status" value="1"/>
</dbReference>
<dbReference type="InterPro" id="IPR046866">
    <property type="entry name" value="FapA_N"/>
</dbReference>
<dbReference type="AlphaFoldDB" id="A0A1T4M5P0"/>
<evidence type="ECO:0000256" key="1">
    <source>
        <dbReference type="SAM" id="Coils"/>
    </source>
</evidence>
<feature type="coiled-coil region" evidence="1">
    <location>
        <begin position="515"/>
        <end position="545"/>
    </location>
</feature>
<accession>A0A1T4M5P0</accession>
<dbReference type="RefSeq" id="WP_078933751.1">
    <property type="nucleotide sequence ID" value="NZ_FUWG01000014.1"/>
</dbReference>
<proteinExistence type="predicted"/>
<reference evidence="3 4" key="1">
    <citation type="submission" date="2017-02" db="EMBL/GenBank/DDBJ databases">
        <authorList>
            <person name="Peterson S.W."/>
        </authorList>
    </citation>
    <scope>NUCLEOTIDE SEQUENCE [LARGE SCALE GENOMIC DNA]</scope>
    <source>
        <strain evidence="3 4">ATCC BAA-908</strain>
    </source>
</reference>
<dbReference type="InterPro" id="IPR005646">
    <property type="entry name" value="FapA"/>
</dbReference>
<dbReference type="PANTHER" id="PTHR38032">
    <property type="entry name" value="POLYMERASE-RELATED"/>
    <property type="match status" value="1"/>
</dbReference>
<protein>
    <recommendedName>
        <fullName evidence="2">RNA-binding protein KhpB N-terminal domain-containing protein</fullName>
    </recommendedName>
</protein>
<keyword evidence="4" id="KW-1185">Reference proteome</keyword>
<evidence type="ECO:0000313" key="4">
    <source>
        <dbReference type="Proteomes" id="UP000190423"/>
    </source>
</evidence>
<organism evidence="3 4">
    <name type="scientific">Treponema porcinum</name>
    <dbReference type="NCBI Taxonomy" id="261392"/>
    <lineage>
        <taxon>Bacteria</taxon>
        <taxon>Pseudomonadati</taxon>
        <taxon>Spirochaetota</taxon>
        <taxon>Spirochaetia</taxon>
        <taxon>Spirochaetales</taxon>
        <taxon>Treponemataceae</taxon>
        <taxon>Treponema</taxon>
    </lineage>
</organism>
<dbReference type="Pfam" id="PF03961">
    <property type="entry name" value="FapA"/>
    <property type="match status" value="1"/>
</dbReference>
<dbReference type="GeneID" id="78317129"/>
<evidence type="ECO:0000259" key="2">
    <source>
        <dbReference type="SMART" id="SM01245"/>
    </source>
</evidence>
<feature type="domain" description="RNA-binding protein KhpB N-terminal" evidence="2">
    <location>
        <begin position="25"/>
        <end position="76"/>
    </location>
</feature>
<dbReference type="STRING" id="261392.SAMN02745149_01848"/>
<keyword evidence="1" id="KW-0175">Coiled coil</keyword>
<dbReference type="PANTHER" id="PTHR38032:SF1">
    <property type="entry name" value="RNA-BINDING PROTEIN KHPB N-TERMINAL DOMAIN-CONTAINING PROTEIN"/>
    <property type="match status" value="1"/>
</dbReference>
<dbReference type="InterPro" id="IPR032782">
    <property type="entry name" value="KhpB_N"/>
</dbReference>